<evidence type="ECO:0000259" key="1">
    <source>
        <dbReference type="Pfam" id="PF00501"/>
    </source>
</evidence>
<organism evidence="3 4">
    <name type="scientific">Kocuria palustris PEL</name>
    <dbReference type="NCBI Taxonomy" id="1236550"/>
    <lineage>
        <taxon>Bacteria</taxon>
        <taxon>Bacillati</taxon>
        <taxon>Actinomycetota</taxon>
        <taxon>Actinomycetes</taxon>
        <taxon>Micrococcales</taxon>
        <taxon>Micrococcaceae</taxon>
        <taxon>Kocuria</taxon>
    </lineage>
</organism>
<dbReference type="Gene3D" id="3.30.300.30">
    <property type="match status" value="1"/>
</dbReference>
<evidence type="ECO:0000259" key="2">
    <source>
        <dbReference type="Pfam" id="PF13193"/>
    </source>
</evidence>
<dbReference type="PANTHER" id="PTHR43767">
    <property type="entry name" value="LONG-CHAIN-FATTY-ACID--COA LIGASE"/>
    <property type="match status" value="1"/>
</dbReference>
<dbReference type="CDD" id="cd05936">
    <property type="entry name" value="FC-FACS_FadD_like"/>
    <property type="match status" value="1"/>
</dbReference>
<accession>M2XVQ1</accession>
<name>M2XVQ1_9MICC</name>
<comment type="caution">
    <text evidence="3">The sequence shown here is derived from an EMBL/GenBank/DDBJ whole genome shotgun (WGS) entry which is preliminary data.</text>
</comment>
<dbReference type="InterPro" id="IPR025110">
    <property type="entry name" value="AMP-bd_C"/>
</dbReference>
<dbReference type="STRING" id="71999.KPaMU14_07840"/>
<dbReference type="EMBL" id="ANHZ02000008">
    <property type="protein sequence ID" value="EME36873.1"/>
    <property type="molecule type" value="Genomic_DNA"/>
</dbReference>
<proteinExistence type="predicted"/>
<dbReference type="Pfam" id="PF00501">
    <property type="entry name" value="AMP-binding"/>
    <property type="match status" value="1"/>
</dbReference>
<dbReference type="RefSeq" id="WP_006214540.1">
    <property type="nucleotide sequence ID" value="NZ_ANHZ02000008.1"/>
</dbReference>
<dbReference type="GO" id="GO:0016878">
    <property type="term" value="F:acid-thiol ligase activity"/>
    <property type="evidence" value="ECO:0007669"/>
    <property type="project" value="UniProtKB-ARBA"/>
</dbReference>
<keyword evidence="4" id="KW-1185">Reference proteome</keyword>
<dbReference type="SUPFAM" id="SSF56801">
    <property type="entry name" value="Acetyl-CoA synthetase-like"/>
    <property type="match status" value="1"/>
</dbReference>
<evidence type="ECO:0000313" key="3">
    <source>
        <dbReference type="EMBL" id="EME36873.1"/>
    </source>
</evidence>
<keyword evidence="3" id="KW-0436">Ligase</keyword>
<dbReference type="Proteomes" id="UP000009877">
    <property type="component" value="Unassembled WGS sequence"/>
</dbReference>
<dbReference type="Gene3D" id="3.40.50.12780">
    <property type="entry name" value="N-terminal domain of ligase-like"/>
    <property type="match status" value="1"/>
</dbReference>
<gene>
    <name evidence="3" type="ORF">C884_02480</name>
</gene>
<dbReference type="AlphaFoldDB" id="M2XVQ1"/>
<protein>
    <submittedName>
        <fullName evidence="3">Long-chain-fatty-acid--CoA ligase</fullName>
    </submittedName>
</protein>
<feature type="domain" description="AMP-dependent synthetase/ligase" evidence="1">
    <location>
        <begin position="9"/>
        <end position="361"/>
    </location>
</feature>
<sequence length="497" mass="53541">MTNLATLLTDSARRAPESPALRLGELSLSYGQLDALSAAFAQRLHEAGVGVGDRVALVAPNAPQMPVAYYAILRLGAVVVPLSPLLSARELTALFRTAELSAVVVHDAVSAPAEQACAELEPSVPLLLLDQQTLAAPSRDLEVREPVERAADDLAVLLFTSGTTGEPKGAALTHDNVTSNAWMTTRMFSYVPEDVILGALPFFHVFGQTVCLNAPVAVGACISLVPSFQPRAVLQQLGEHGVTRVIGVPSMHMALCQVQARQPLELPSLDSALSGGAALPVEVLRRFEQLFGITLYEGYGLSETSPVVAFNQPVDQRVPGSIGTPVEEARVAILDDDGRELPRGEIGELAVAGRYVMAGYWKQPELTAAAFAGEYFRTGDMARQDEDDRLWIVDRKKDTILRNGYNVYPREIEELIYEHPGVEEAAVVGRGGATTDQQVVACLVLRDGAQEAEVIEQLRATMRESLASYKRPQAYKVVDALPKGSTGKILKREIDPS</sequence>
<dbReference type="InterPro" id="IPR000873">
    <property type="entry name" value="AMP-dep_synth/lig_dom"/>
</dbReference>
<reference evidence="3 4" key="1">
    <citation type="journal article" date="2014" name="Genome Announc.">
        <title>Draft Genome Sequence of Kocuria palustris PEL.</title>
        <authorList>
            <person name="Sharma G."/>
            <person name="Khatri I."/>
            <person name="Subramanian S."/>
        </authorList>
    </citation>
    <scope>NUCLEOTIDE SEQUENCE [LARGE SCALE GENOMIC DNA]</scope>
    <source>
        <strain evidence="3 4">PEL</strain>
    </source>
</reference>
<dbReference type="InterPro" id="IPR050237">
    <property type="entry name" value="ATP-dep_AMP-bd_enzyme"/>
</dbReference>
<evidence type="ECO:0000313" key="4">
    <source>
        <dbReference type="Proteomes" id="UP000009877"/>
    </source>
</evidence>
<dbReference type="InterPro" id="IPR042099">
    <property type="entry name" value="ANL_N_sf"/>
</dbReference>
<dbReference type="InterPro" id="IPR020845">
    <property type="entry name" value="AMP-binding_CS"/>
</dbReference>
<dbReference type="InterPro" id="IPR045851">
    <property type="entry name" value="AMP-bd_C_sf"/>
</dbReference>
<dbReference type="Pfam" id="PF13193">
    <property type="entry name" value="AMP-binding_C"/>
    <property type="match status" value="1"/>
</dbReference>
<dbReference type="PANTHER" id="PTHR43767:SF1">
    <property type="entry name" value="NONRIBOSOMAL PEPTIDE SYNTHASE PES1 (EUROFUNG)-RELATED"/>
    <property type="match status" value="1"/>
</dbReference>
<dbReference type="PROSITE" id="PS00455">
    <property type="entry name" value="AMP_BINDING"/>
    <property type="match status" value="1"/>
</dbReference>
<feature type="domain" description="AMP-binding enzyme C-terminal" evidence="2">
    <location>
        <begin position="411"/>
        <end position="488"/>
    </location>
</feature>